<gene>
    <name evidence="1" type="ORF">KIN20_003630</name>
</gene>
<organism evidence="1 2">
    <name type="scientific">Parelaphostrongylus tenuis</name>
    <name type="common">Meningeal worm</name>
    <dbReference type="NCBI Taxonomy" id="148309"/>
    <lineage>
        <taxon>Eukaryota</taxon>
        <taxon>Metazoa</taxon>
        <taxon>Ecdysozoa</taxon>
        <taxon>Nematoda</taxon>
        <taxon>Chromadorea</taxon>
        <taxon>Rhabditida</taxon>
        <taxon>Rhabditina</taxon>
        <taxon>Rhabditomorpha</taxon>
        <taxon>Strongyloidea</taxon>
        <taxon>Metastrongylidae</taxon>
        <taxon>Parelaphostrongylus</taxon>
    </lineage>
</organism>
<dbReference type="EMBL" id="JAHQIW010000486">
    <property type="protein sequence ID" value="KAJ1348344.1"/>
    <property type="molecule type" value="Genomic_DNA"/>
</dbReference>
<dbReference type="Proteomes" id="UP001196413">
    <property type="component" value="Unassembled WGS sequence"/>
</dbReference>
<proteinExistence type="predicted"/>
<evidence type="ECO:0000313" key="1">
    <source>
        <dbReference type="EMBL" id="KAJ1348344.1"/>
    </source>
</evidence>
<dbReference type="AlphaFoldDB" id="A0AAD5MQ64"/>
<accession>A0AAD5MQ64</accession>
<protein>
    <submittedName>
        <fullName evidence="1">Uncharacterized protein</fullName>
    </submittedName>
</protein>
<comment type="caution">
    <text evidence="1">The sequence shown here is derived from an EMBL/GenBank/DDBJ whole genome shotgun (WGS) entry which is preliminary data.</text>
</comment>
<sequence>MDGSTRHCGLLSAIRRVRDAAKCAPWATAPNMSKGPEFIVTVEFDLHIEIYQIALFAFVICQLIASFVGSCTPKSLYGFSSDPRKGRERSFVAKKGKRSQLVYTFNILRIIRDILIFGWAPRSDGYDDRCMPHYIQVNQDFKETLFSMYDETHCGDICMDKFNKVNVPFRARRIEILVPSFTLTKDTLYAKMRKKGPVGAEDVFLSPKNCTSHDIPEPRIHACPAKRPSRKRRQIWQKASFLTDDDTFSRLRNRETEMLLIQRARNN</sequence>
<name>A0AAD5MQ64_PARTN</name>
<evidence type="ECO:0000313" key="2">
    <source>
        <dbReference type="Proteomes" id="UP001196413"/>
    </source>
</evidence>
<keyword evidence="2" id="KW-1185">Reference proteome</keyword>
<reference evidence="1" key="1">
    <citation type="submission" date="2021-06" db="EMBL/GenBank/DDBJ databases">
        <title>Parelaphostrongylus tenuis whole genome reference sequence.</title>
        <authorList>
            <person name="Garwood T.J."/>
            <person name="Larsen P.A."/>
            <person name="Fountain-Jones N.M."/>
            <person name="Garbe J.R."/>
            <person name="Macchietto M.G."/>
            <person name="Kania S.A."/>
            <person name="Gerhold R.W."/>
            <person name="Richards J.E."/>
            <person name="Wolf T.M."/>
        </authorList>
    </citation>
    <scope>NUCLEOTIDE SEQUENCE</scope>
    <source>
        <strain evidence="1">MNPRO001-30</strain>
        <tissue evidence="1">Meninges</tissue>
    </source>
</reference>